<gene>
    <name evidence="2" type="ORF">CJD36_002375</name>
</gene>
<sequence>MRSIILSILLLATIPVSAQTYRDTIVAYQKQYTKELLEDARSPIKAADVKFMHFFPADRSYNVWADVKVTVGNKPFLINTHSGKQKPFKEYGTITFSIHDTVQTLHMYQSVDIVSGRPTTDDLFIPFTDLTNYETTFAGGRYIELSIKDIVNNKLLVDFNKCYNPYCAFAEGYSCPIPPDENALHMAIRAGEMMFSKHLGY</sequence>
<keyword evidence="1" id="KW-0732">Signal</keyword>
<dbReference type="PANTHER" id="PTHR41913:SF1">
    <property type="entry name" value="DUF1684 DOMAIN-CONTAINING PROTEIN"/>
    <property type="match status" value="1"/>
</dbReference>
<evidence type="ECO:0000313" key="3">
    <source>
        <dbReference type="Proteomes" id="UP000239872"/>
    </source>
</evidence>
<dbReference type="EMBL" id="PPSL01000001">
    <property type="protein sequence ID" value="PQJ12611.1"/>
    <property type="molecule type" value="Genomic_DNA"/>
</dbReference>
<dbReference type="Pfam" id="PF07920">
    <property type="entry name" value="DUF1684"/>
    <property type="match status" value="1"/>
</dbReference>
<proteinExistence type="predicted"/>
<feature type="signal peptide" evidence="1">
    <location>
        <begin position="1"/>
        <end position="18"/>
    </location>
</feature>
<protein>
    <submittedName>
        <fullName evidence="2">DUF1684 domain-containing protein</fullName>
    </submittedName>
</protein>
<dbReference type="PANTHER" id="PTHR41913">
    <property type="entry name" value="DUF1684 DOMAIN-CONTAINING PROTEIN"/>
    <property type="match status" value="1"/>
</dbReference>
<evidence type="ECO:0000256" key="1">
    <source>
        <dbReference type="SAM" id="SignalP"/>
    </source>
</evidence>
<dbReference type="Proteomes" id="UP000239872">
    <property type="component" value="Unassembled WGS sequence"/>
</dbReference>
<feature type="chain" id="PRO_5015592886" evidence="1">
    <location>
        <begin position="19"/>
        <end position="201"/>
    </location>
</feature>
<organism evidence="2 3">
    <name type="scientific">Flavipsychrobacter stenotrophus</name>
    <dbReference type="NCBI Taxonomy" id="2077091"/>
    <lineage>
        <taxon>Bacteria</taxon>
        <taxon>Pseudomonadati</taxon>
        <taxon>Bacteroidota</taxon>
        <taxon>Chitinophagia</taxon>
        <taxon>Chitinophagales</taxon>
        <taxon>Chitinophagaceae</taxon>
        <taxon>Flavipsychrobacter</taxon>
    </lineage>
</organism>
<dbReference type="OrthoDB" id="5493262at2"/>
<dbReference type="AlphaFoldDB" id="A0A2S7T159"/>
<reference evidence="2 3" key="1">
    <citation type="submission" date="2018-01" db="EMBL/GenBank/DDBJ databases">
        <title>A novel member of the phylum Bacteroidetes isolated from glacier ice.</title>
        <authorList>
            <person name="Liu Q."/>
            <person name="Xin Y.-H."/>
        </authorList>
    </citation>
    <scope>NUCLEOTIDE SEQUENCE [LARGE SCALE GENOMIC DNA]</scope>
    <source>
        <strain evidence="2 3">RB1R16</strain>
    </source>
</reference>
<comment type="caution">
    <text evidence="2">The sequence shown here is derived from an EMBL/GenBank/DDBJ whole genome shotgun (WGS) entry which is preliminary data.</text>
</comment>
<dbReference type="InterPro" id="IPR012467">
    <property type="entry name" value="DUF1684"/>
</dbReference>
<accession>A0A2S7T159</accession>
<keyword evidence="3" id="KW-1185">Reference proteome</keyword>
<dbReference type="RefSeq" id="WP_105037494.1">
    <property type="nucleotide sequence ID" value="NZ_PPSL01000001.1"/>
</dbReference>
<name>A0A2S7T159_9BACT</name>
<evidence type="ECO:0000313" key="2">
    <source>
        <dbReference type="EMBL" id="PQJ12611.1"/>
    </source>
</evidence>